<evidence type="ECO:0000313" key="1">
    <source>
        <dbReference type="EMBL" id="SJN15597.1"/>
    </source>
</evidence>
<dbReference type="EMBL" id="FUKP01000003">
    <property type="protein sequence ID" value="SJN15597.1"/>
    <property type="molecule type" value="Genomic_DNA"/>
</dbReference>
<dbReference type="Proteomes" id="UP000196230">
    <property type="component" value="Unassembled WGS sequence"/>
</dbReference>
<evidence type="ECO:0000313" key="2">
    <source>
        <dbReference type="Proteomes" id="UP000196230"/>
    </source>
</evidence>
<dbReference type="AlphaFoldDB" id="A0A1R4I6Z2"/>
<proteinExistence type="predicted"/>
<sequence length="272" mass="29658">MGTLQPDPTATARLDRDNGQIILPLDEYLSSESTETTMTLARLAILRSCLEPKGHNGVKPPSRDDRTELEDRRYGLWLPERARTHGFGLPGPPSPAVEMPTPPGGWSDEDDPAFNAAYDECVPEVMDQMEAVSSPMTTMGSSSAVPLMLQASVKAKESPEWATARDDWSRCLTDAGLTPVGEDDGWTSREALALPAPESPKGRTDTAKREEIRIAVIEAECNEQTNLTQRLGDIEAGYQAALIKGNEAALAEEKRITAERLDAARAYLAEHQ</sequence>
<accession>A0A1R4I6Z2</accession>
<name>A0A1R4I6Z2_9MICC</name>
<reference evidence="1 2" key="1">
    <citation type="submission" date="2017-02" db="EMBL/GenBank/DDBJ databases">
        <authorList>
            <person name="Peterson S.W."/>
        </authorList>
    </citation>
    <scope>NUCLEOTIDE SEQUENCE [LARGE SCALE GENOMIC DNA]</scope>
    <source>
        <strain evidence="1 2">2B3F</strain>
    </source>
</reference>
<protein>
    <submittedName>
        <fullName evidence="1">Uncharacterized protein</fullName>
    </submittedName>
</protein>
<organism evidence="1 2">
    <name type="scientific">Micrococcus lylae</name>
    <dbReference type="NCBI Taxonomy" id="1273"/>
    <lineage>
        <taxon>Bacteria</taxon>
        <taxon>Bacillati</taxon>
        <taxon>Actinomycetota</taxon>
        <taxon>Actinomycetes</taxon>
        <taxon>Micrococcales</taxon>
        <taxon>Micrococcaceae</taxon>
        <taxon>Micrococcus</taxon>
    </lineage>
</organism>
<dbReference type="RefSeq" id="WP_087133279.1">
    <property type="nucleotide sequence ID" value="NZ_FUKP01000003.1"/>
</dbReference>
<gene>
    <name evidence="1" type="ORF">FM125_00340</name>
</gene>